<dbReference type="OrthoDB" id="9795234at2"/>
<reference evidence="2 3" key="1">
    <citation type="submission" date="2017-04" db="EMBL/GenBank/DDBJ databases">
        <title>Presence of VIM-2 positive Pseudomonas species in chickens and their surrounding environment.</title>
        <authorList>
            <person name="Zhang R."/>
        </authorList>
    </citation>
    <scope>NUCLEOTIDE SEQUENCE [LARGE SCALE GENOMIC DNA]</scope>
    <source>
        <strain evidence="2 3">DZ-C18</strain>
    </source>
</reference>
<evidence type="ECO:0000313" key="2">
    <source>
        <dbReference type="EMBL" id="ORL66657.1"/>
    </source>
</evidence>
<evidence type="ECO:0000313" key="3">
    <source>
        <dbReference type="Proteomes" id="UP000193675"/>
    </source>
</evidence>
<dbReference type="Proteomes" id="UP000193675">
    <property type="component" value="Unassembled WGS sequence"/>
</dbReference>
<name>A0A1X1A4C6_PSEPU</name>
<protein>
    <recommendedName>
        <fullName evidence="4">Lipoprotein</fullName>
    </recommendedName>
</protein>
<evidence type="ECO:0000256" key="1">
    <source>
        <dbReference type="SAM" id="SignalP"/>
    </source>
</evidence>
<keyword evidence="1" id="KW-0732">Signal</keyword>
<sequence>MRFHKAAALLALTIGLGGCAQQQVVQYPPFPSQEYAKLKRTGTAAVSGQAFLRTKGGDVKVGAGSEILLIPVTSYSQVFYNAYKSRKPLGPNDPAVKQYTIRTQADATGAFEFKAVPEGSYYLAGDVVWQAPTQFGLARQGGMIVKEISVRDGDQVKVMLTE</sequence>
<organism evidence="2 3">
    <name type="scientific">Pseudomonas putida</name>
    <name type="common">Arthrobacter siderocapsulatus</name>
    <dbReference type="NCBI Taxonomy" id="303"/>
    <lineage>
        <taxon>Bacteria</taxon>
        <taxon>Pseudomonadati</taxon>
        <taxon>Pseudomonadota</taxon>
        <taxon>Gammaproteobacteria</taxon>
        <taxon>Pseudomonadales</taxon>
        <taxon>Pseudomonadaceae</taxon>
        <taxon>Pseudomonas</taxon>
    </lineage>
</organism>
<dbReference type="PROSITE" id="PS51257">
    <property type="entry name" value="PROKAR_LIPOPROTEIN"/>
    <property type="match status" value="1"/>
</dbReference>
<dbReference type="AlphaFoldDB" id="A0A1X1A4C6"/>
<evidence type="ECO:0008006" key="4">
    <source>
        <dbReference type="Google" id="ProtNLM"/>
    </source>
</evidence>
<comment type="caution">
    <text evidence="2">The sequence shown here is derived from an EMBL/GenBank/DDBJ whole genome shotgun (WGS) entry which is preliminary data.</text>
</comment>
<accession>A0A1X1A4C6</accession>
<dbReference type="SUPFAM" id="SSF117074">
    <property type="entry name" value="Hypothetical protein PA1324"/>
    <property type="match status" value="1"/>
</dbReference>
<feature type="chain" id="PRO_5011964621" description="Lipoprotein" evidence="1">
    <location>
        <begin position="21"/>
        <end position="162"/>
    </location>
</feature>
<dbReference type="EMBL" id="NBWC01000006">
    <property type="protein sequence ID" value="ORL66657.1"/>
    <property type="molecule type" value="Genomic_DNA"/>
</dbReference>
<proteinExistence type="predicted"/>
<feature type="signal peptide" evidence="1">
    <location>
        <begin position="1"/>
        <end position="20"/>
    </location>
</feature>
<gene>
    <name evidence="2" type="ORF">B7H17_05100</name>
</gene>
<dbReference type="RefSeq" id="WP_084854843.1">
    <property type="nucleotide sequence ID" value="NZ_NBWC01000006.1"/>
</dbReference>